<dbReference type="CDD" id="cd00761">
    <property type="entry name" value="Glyco_tranf_GTA_type"/>
    <property type="match status" value="1"/>
</dbReference>
<organism evidence="2 3">
    <name type="scientific">Paraglaciecola polaris LMG 21857</name>
    <dbReference type="NCBI Taxonomy" id="1129793"/>
    <lineage>
        <taxon>Bacteria</taxon>
        <taxon>Pseudomonadati</taxon>
        <taxon>Pseudomonadota</taxon>
        <taxon>Gammaproteobacteria</taxon>
        <taxon>Alteromonadales</taxon>
        <taxon>Alteromonadaceae</taxon>
        <taxon>Paraglaciecola</taxon>
    </lineage>
</organism>
<dbReference type="PANTHER" id="PTHR22916">
    <property type="entry name" value="GLYCOSYLTRANSFERASE"/>
    <property type="match status" value="1"/>
</dbReference>
<evidence type="ECO:0000259" key="1">
    <source>
        <dbReference type="Pfam" id="PF00535"/>
    </source>
</evidence>
<dbReference type="Gene3D" id="3.90.550.10">
    <property type="entry name" value="Spore Coat Polysaccharide Biosynthesis Protein SpsA, Chain A"/>
    <property type="match status" value="1"/>
</dbReference>
<keyword evidence="3" id="KW-1185">Reference proteome</keyword>
<dbReference type="PANTHER" id="PTHR22916:SF3">
    <property type="entry name" value="UDP-GLCNAC:BETAGAL BETA-1,3-N-ACETYLGLUCOSAMINYLTRANSFERASE-LIKE PROTEIN 1"/>
    <property type="match status" value="1"/>
</dbReference>
<dbReference type="InterPro" id="IPR029044">
    <property type="entry name" value="Nucleotide-diphossugar_trans"/>
</dbReference>
<dbReference type="InterPro" id="IPR001173">
    <property type="entry name" value="Glyco_trans_2-like"/>
</dbReference>
<name>K7AG37_9ALTE</name>
<proteinExistence type="predicted"/>
<dbReference type="Proteomes" id="UP000006322">
    <property type="component" value="Unassembled WGS sequence"/>
</dbReference>
<accession>K7AG37</accession>
<dbReference type="RefSeq" id="WP_007106006.1">
    <property type="nucleotide sequence ID" value="NZ_BAER01000097.1"/>
</dbReference>
<dbReference type="STRING" id="1129793.GPLA_3351"/>
<dbReference type="AlphaFoldDB" id="K7AG37"/>
<protein>
    <recommendedName>
        <fullName evidence="1">Glycosyltransferase 2-like domain-containing protein</fullName>
    </recommendedName>
</protein>
<comment type="caution">
    <text evidence="2">The sequence shown here is derived from an EMBL/GenBank/DDBJ whole genome shotgun (WGS) entry which is preliminary data.</text>
</comment>
<reference evidence="3" key="1">
    <citation type="journal article" date="2014" name="Environ. Microbiol.">
        <title>Comparative genomics of the marine bacterial genus Glaciecola reveals the high degree of genomic diversity and genomic characteristic for cold adaptation.</title>
        <authorList>
            <person name="Qin Q.L."/>
            <person name="Xie B.B."/>
            <person name="Yu Y."/>
            <person name="Shu Y.L."/>
            <person name="Rong J.C."/>
            <person name="Zhang Y.J."/>
            <person name="Zhao D.L."/>
            <person name="Chen X.L."/>
            <person name="Zhang X.Y."/>
            <person name="Chen B."/>
            <person name="Zhou B.C."/>
            <person name="Zhang Y.Z."/>
        </authorList>
    </citation>
    <scope>NUCLEOTIDE SEQUENCE [LARGE SCALE GENOMIC DNA]</scope>
    <source>
        <strain evidence="3">LMG 21857</strain>
    </source>
</reference>
<dbReference type="OrthoDB" id="9802649at2"/>
<evidence type="ECO:0000313" key="3">
    <source>
        <dbReference type="Proteomes" id="UP000006322"/>
    </source>
</evidence>
<sequence length="306" mass="34530">MNKLESNSPLISVIIPAYNAEKYIASTLESVLTQTYTNIEVIVVDDGSSDDTQVILAGYSNKVIIIKTENLGVSHARNTGIEAAQGSWIAFIDSDDIWHPTKLYEQYTTLGNCKWSHCDSVYIGENQSGTVKRSDYSHIPTINVFDELIVENFITTSSVLIEKALLSEFGKFDENLLCLEDWKLWVEIARTNPLAYCDKALLEYRVYSGSTSRKARYVLPLHIALINNIFSQAPAKAHYKTLKTKAKTKSYTICSYIAEEANDFSFAMTCSYRAWLLKPTNIQAIKRLIACTLNFLRFSNNQALKK</sequence>
<evidence type="ECO:0000313" key="2">
    <source>
        <dbReference type="EMBL" id="GAC34240.1"/>
    </source>
</evidence>
<dbReference type="GO" id="GO:0016758">
    <property type="term" value="F:hexosyltransferase activity"/>
    <property type="evidence" value="ECO:0007669"/>
    <property type="project" value="UniProtKB-ARBA"/>
</dbReference>
<dbReference type="EMBL" id="BAER01000097">
    <property type="protein sequence ID" value="GAC34240.1"/>
    <property type="molecule type" value="Genomic_DNA"/>
</dbReference>
<dbReference type="Pfam" id="PF00535">
    <property type="entry name" value="Glycos_transf_2"/>
    <property type="match status" value="1"/>
</dbReference>
<feature type="domain" description="Glycosyltransferase 2-like" evidence="1">
    <location>
        <begin position="12"/>
        <end position="122"/>
    </location>
</feature>
<gene>
    <name evidence="2" type="ORF">GPLA_3351</name>
</gene>
<dbReference type="SUPFAM" id="SSF53448">
    <property type="entry name" value="Nucleotide-diphospho-sugar transferases"/>
    <property type="match status" value="1"/>
</dbReference>